<dbReference type="CDD" id="cd12332">
    <property type="entry name" value="RRM1_p54nrb_like"/>
    <property type="match status" value="1"/>
</dbReference>
<comment type="caution">
    <text evidence="5">The sequence shown here is derived from an EMBL/GenBank/DDBJ whole genome shotgun (WGS) entry which is preliminary data.</text>
</comment>
<dbReference type="PANTHER" id="PTHR23189">
    <property type="entry name" value="RNA RECOGNITION MOTIF-CONTAINING"/>
    <property type="match status" value="1"/>
</dbReference>
<evidence type="ECO:0000313" key="6">
    <source>
        <dbReference type="Proteomes" id="UP001159363"/>
    </source>
</evidence>
<evidence type="ECO:0000256" key="3">
    <source>
        <dbReference type="SAM" id="MobiDB-lite"/>
    </source>
</evidence>
<evidence type="ECO:0000256" key="1">
    <source>
        <dbReference type="ARBA" id="ARBA00022884"/>
    </source>
</evidence>
<evidence type="ECO:0000256" key="2">
    <source>
        <dbReference type="PROSITE-ProRule" id="PRU00176"/>
    </source>
</evidence>
<feature type="compositionally biased region" description="Gly residues" evidence="3">
    <location>
        <begin position="30"/>
        <end position="41"/>
    </location>
</feature>
<evidence type="ECO:0000259" key="4">
    <source>
        <dbReference type="PROSITE" id="PS50102"/>
    </source>
</evidence>
<feature type="region of interest" description="Disordered" evidence="3">
    <location>
        <begin position="1"/>
        <end position="107"/>
    </location>
</feature>
<dbReference type="Proteomes" id="UP001159363">
    <property type="component" value="Chromosome 7"/>
</dbReference>
<dbReference type="InterPro" id="IPR035979">
    <property type="entry name" value="RBD_domain_sf"/>
</dbReference>
<accession>A0ABQ9H0T1</accession>
<dbReference type="SMART" id="SM00360">
    <property type="entry name" value="RRM"/>
    <property type="match status" value="1"/>
</dbReference>
<evidence type="ECO:0000313" key="5">
    <source>
        <dbReference type="EMBL" id="KAJ8877872.1"/>
    </source>
</evidence>
<dbReference type="InterPro" id="IPR012677">
    <property type="entry name" value="Nucleotide-bd_a/b_plait_sf"/>
</dbReference>
<sequence>MSDEVKILENETNEAQDQMQQMQQMQQNHSGGGGGGGSRGGARGRRFGRGRDDSRGGRGDQAPHMENEPQELIPGAGRGGYGGRGGRGSRFRGGGGGGGGMGGGMGMGMGMGMGGREERAMRNQDDRLNERLSALAAPTVDLPPQDNAEKKFSGRCRLYVGNLTNDVTEEEMQALFQPYGETSELFVNKEKNFAFIRLDYRANAEKAKRELDGSLRKGRPLKVRFAPHSACIKVKNLTPWVTNELLERAFSVFGEADKAAAENMHRSDNVGFSVEKITPIRVTWSPRNRISATSHNHSCTDSRYYMVSSWSPITDVLLPSLLDTRRQERGRLLGSKGKVLTTKF</sequence>
<reference evidence="5 6" key="1">
    <citation type="submission" date="2023-02" db="EMBL/GenBank/DDBJ databases">
        <title>LHISI_Scaffold_Assembly.</title>
        <authorList>
            <person name="Stuart O.P."/>
            <person name="Cleave R."/>
            <person name="Magrath M.J.L."/>
            <person name="Mikheyev A.S."/>
        </authorList>
    </citation>
    <scope>NUCLEOTIDE SEQUENCE [LARGE SCALE GENOMIC DNA]</scope>
    <source>
        <strain evidence="5">Daus_M_001</strain>
        <tissue evidence="5">Leg muscle</tissue>
    </source>
</reference>
<feature type="domain" description="RRM" evidence="4">
    <location>
        <begin position="156"/>
        <end position="228"/>
    </location>
</feature>
<protein>
    <recommendedName>
        <fullName evidence="4">RRM domain-containing protein</fullName>
    </recommendedName>
</protein>
<organism evidence="5 6">
    <name type="scientific">Dryococelus australis</name>
    <dbReference type="NCBI Taxonomy" id="614101"/>
    <lineage>
        <taxon>Eukaryota</taxon>
        <taxon>Metazoa</taxon>
        <taxon>Ecdysozoa</taxon>
        <taxon>Arthropoda</taxon>
        <taxon>Hexapoda</taxon>
        <taxon>Insecta</taxon>
        <taxon>Pterygota</taxon>
        <taxon>Neoptera</taxon>
        <taxon>Polyneoptera</taxon>
        <taxon>Phasmatodea</taxon>
        <taxon>Verophasmatodea</taxon>
        <taxon>Anareolatae</taxon>
        <taxon>Phasmatidae</taxon>
        <taxon>Eurycanthinae</taxon>
        <taxon>Dryococelus</taxon>
    </lineage>
</organism>
<keyword evidence="6" id="KW-1185">Reference proteome</keyword>
<dbReference type="SUPFAM" id="SSF54928">
    <property type="entry name" value="RNA-binding domain, RBD"/>
    <property type="match status" value="1"/>
</dbReference>
<dbReference type="Gene3D" id="3.30.70.330">
    <property type="match status" value="1"/>
</dbReference>
<feature type="compositionally biased region" description="Gly residues" evidence="3">
    <location>
        <begin position="76"/>
        <end position="107"/>
    </location>
</feature>
<gene>
    <name evidence="5" type="ORF">PR048_022331</name>
</gene>
<keyword evidence="1 2" id="KW-0694">RNA-binding</keyword>
<dbReference type="PROSITE" id="PS50102">
    <property type="entry name" value="RRM"/>
    <property type="match status" value="1"/>
</dbReference>
<proteinExistence type="predicted"/>
<name>A0ABQ9H0T1_9NEOP</name>
<dbReference type="InterPro" id="IPR000504">
    <property type="entry name" value="RRM_dom"/>
</dbReference>
<feature type="compositionally biased region" description="Low complexity" evidence="3">
    <location>
        <begin position="16"/>
        <end position="27"/>
    </location>
</feature>
<feature type="compositionally biased region" description="Basic and acidic residues" evidence="3">
    <location>
        <begin position="49"/>
        <end position="67"/>
    </location>
</feature>
<dbReference type="Pfam" id="PF00076">
    <property type="entry name" value="RRM_1"/>
    <property type="match status" value="1"/>
</dbReference>
<dbReference type="EMBL" id="JARBHB010000008">
    <property type="protein sequence ID" value="KAJ8877872.1"/>
    <property type="molecule type" value="Genomic_DNA"/>
</dbReference>